<dbReference type="PRINTS" id="PR00702">
    <property type="entry name" value="ACRIFLAVINRP"/>
</dbReference>
<dbReference type="Pfam" id="PF00873">
    <property type="entry name" value="ACR_tran"/>
    <property type="match status" value="1"/>
</dbReference>
<dbReference type="NCBIfam" id="TIGR00914">
    <property type="entry name" value="2A0601"/>
    <property type="match status" value="1"/>
</dbReference>
<protein>
    <submittedName>
        <fullName evidence="9">Putative cation efflux system protein</fullName>
    </submittedName>
</protein>
<sequence>MLASIIEFSLRQRIIVIVGAILVLFFGTYSFINTPVDAFPDISPTQVKIILKLPGSSPEEMENNIVRPLELELLGLKGQKSLRSISKYSISDITIDFDDSVDIYLARNIVNERLSSVMKDLPVGVEGGMAPIVTPLSDIFMFTIDGNITEIEKRQLLDFVIRPQLRMISGVADVNSIGGFSRAFVIVPDFNDMARLGISISDLESAVRVNLRNSGAGRVDRDGETFLVKIQTASLSLEDIGKITISTNLGHLHIKDFAKVISQSRTRLGFVTKDGVGETTEGLVLSLKDANTKEIITQVYQKLEELKPLLPNGVSINVFYDRSEFTQKAIATVSKTLIEAIVLIIITLFLFLGNLRASVAVGVILPLSLSVAFIFIKFSDLTLNLMSLGGLVIAIGMLIDSAVVVVENAFEKLSANTKTTKLHAIYRSCKEIAVSVVSGVVIIIVFFVPILTLQGLEGKMFRPLAQSIVYALLGTLVLSITIIPVVSSLVLKATPHSETFLTRFLNRIYAPLLEFFVHNPKKVILGAFVFLIASLSLFPFVGKNFMPALDEGDVVLSVETTPSISLDQSRDLMLNIESAIKKHVKEVKSVVARTGSDELGLDLGGLNQTDTFISFIPKKEWSVKTKDELLEKIMDSLKDFKGINFSFTQPIEMRISEMLTGVRGDLAVKIFGDDISELNELSFQIAQALKGIKGSSEVLTTLNEGVNYLYVTPNKEAMADVGISSDEFSKFLKSALEGLVVDVIPTGISRTPVMIRQESDFASSITKIKSLALTSKYGVLVPITSIAKIEEVDGPVSVVRENSMRMSVVRSNVVGRDLNSFVEEAKKVIAQNIKLPPSYYITYGGQFENQQRANKRLSTVIPLSILAIFFILFFTFKSIPLALLILLNIPFAVTGGLIALFAVGEYISVPASVGFIALFGIAVLNGVVMIGYFKELLLQGKSVEECVLLGAKRRLRPVLMTACIAGLGLLPLLFSHSVGSEVQKPLAIVVLGGLVTSSALTLLLLPPMFMLIAKKIKIV</sequence>
<evidence type="ECO:0000256" key="4">
    <source>
        <dbReference type="ARBA" id="ARBA00022475"/>
    </source>
</evidence>
<evidence type="ECO:0000256" key="3">
    <source>
        <dbReference type="ARBA" id="ARBA00022448"/>
    </source>
</evidence>
<reference evidence="9 10" key="1">
    <citation type="journal article" date="2013" name="Pathog. Dis.">
        <title>Genome sequences of 65 Helicobacter pylori strains isolated from asymptomatic individuals and patients with gastric cancer, peptic ulcer disease, or gastritis.</title>
        <authorList>
            <person name="Blanchard T.G."/>
            <person name="Czinn S.J."/>
            <person name="Correa P."/>
            <person name="Nakazawa T."/>
            <person name="Keelan M."/>
            <person name="Morningstar L."/>
            <person name="Santana-Cruz I."/>
            <person name="Maroo A."/>
            <person name="McCracken C."/>
            <person name="Shefchek K."/>
            <person name="Daugherty S."/>
            <person name="Song Y."/>
            <person name="Fraser C.M."/>
            <person name="Fricke W.F."/>
        </authorList>
    </citation>
    <scope>NUCLEOTIDE SEQUENCE [LARGE SCALE GENOMIC DNA]</scope>
    <source>
        <strain evidence="9 10">Hp P-15</strain>
    </source>
</reference>
<gene>
    <name evidence="9" type="ORF">HPHPP15_1328</name>
</gene>
<evidence type="ECO:0000256" key="8">
    <source>
        <dbReference type="SAM" id="Phobius"/>
    </source>
</evidence>
<keyword evidence="3" id="KW-0813">Transport</keyword>
<dbReference type="SUPFAM" id="SSF82866">
    <property type="entry name" value="Multidrug efflux transporter AcrB transmembrane domain"/>
    <property type="match status" value="2"/>
</dbReference>
<dbReference type="PANTHER" id="PTHR32063">
    <property type="match status" value="1"/>
</dbReference>
<dbReference type="SUPFAM" id="SSF82714">
    <property type="entry name" value="Multidrug efflux transporter AcrB TolC docking domain, DN and DC subdomains"/>
    <property type="match status" value="2"/>
</dbReference>
<feature type="transmembrane region" description="Helical" evidence="8">
    <location>
        <begin position="468"/>
        <end position="491"/>
    </location>
</feature>
<feature type="transmembrane region" description="Helical" evidence="8">
    <location>
        <begin position="431"/>
        <end position="456"/>
    </location>
</feature>
<feature type="transmembrane region" description="Helical" evidence="8">
    <location>
        <begin position="388"/>
        <end position="410"/>
    </location>
</feature>
<dbReference type="Gene3D" id="3.30.70.1440">
    <property type="entry name" value="Multidrug efflux transporter AcrB pore domain"/>
    <property type="match status" value="1"/>
</dbReference>
<evidence type="ECO:0000256" key="5">
    <source>
        <dbReference type="ARBA" id="ARBA00022692"/>
    </source>
</evidence>
<dbReference type="Gene3D" id="3.30.70.1320">
    <property type="entry name" value="Multidrug efflux transporter AcrB pore domain like"/>
    <property type="match status" value="1"/>
</dbReference>
<keyword evidence="6 8" id="KW-1133">Transmembrane helix</keyword>
<name>I9WWH8_HELPX</name>
<feature type="transmembrane region" description="Helical" evidence="8">
    <location>
        <begin position="12"/>
        <end position="32"/>
    </location>
</feature>
<evidence type="ECO:0000256" key="7">
    <source>
        <dbReference type="ARBA" id="ARBA00023136"/>
    </source>
</evidence>
<feature type="transmembrane region" description="Helical" evidence="8">
    <location>
        <begin position="909"/>
        <end position="933"/>
    </location>
</feature>
<evidence type="ECO:0000256" key="2">
    <source>
        <dbReference type="ARBA" id="ARBA00010942"/>
    </source>
</evidence>
<proteinExistence type="inferred from homology"/>
<dbReference type="PATRIC" id="fig|992080.3.peg.1297"/>
<keyword evidence="7 8" id="KW-0472">Membrane</keyword>
<comment type="similarity">
    <text evidence="2">Belongs to the resistance-nodulation-cell division (RND) (TC 2.A.6) family.</text>
</comment>
<feature type="transmembrane region" description="Helical" evidence="8">
    <location>
        <begin position="523"/>
        <end position="541"/>
    </location>
</feature>
<evidence type="ECO:0000313" key="10">
    <source>
        <dbReference type="Proteomes" id="UP000005838"/>
    </source>
</evidence>
<evidence type="ECO:0000256" key="1">
    <source>
        <dbReference type="ARBA" id="ARBA00004651"/>
    </source>
</evidence>
<feature type="transmembrane region" description="Helical" evidence="8">
    <location>
        <begin position="329"/>
        <end position="352"/>
    </location>
</feature>
<dbReference type="SUPFAM" id="SSF82693">
    <property type="entry name" value="Multidrug efflux transporter AcrB pore domain, PN1, PN2, PC1 and PC2 subdomains"/>
    <property type="match status" value="3"/>
</dbReference>
<dbReference type="PANTHER" id="PTHR32063:SF68">
    <property type="entry name" value="PROBALE CATION EFFLUX SYSTEM PROTEIN"/>
    <property type="match status" value="1"/>
</dbReference>
<feature type="transmembrane region" description="Helical" evidence="8">
    <location>
        <begin position="954"/>
        <end position="974"/>
    </location>
</feature>
<feature type="transmembrane region" description="Helical" evidence="8">
    <location>
        <begin position="359"/>
        <end position="376"/>
    </location>
</feature>
<accession>I9WWH8</accession>
<feature type="transmembrane region" description="Helical" evidence="8">
    <location>
        <begin position="986"/>
        <end position="1013"/>
    </location>
</feature>
<dbReference type="Gene3D" id="1.20.1640.10">
    <property type="entry name" value="Multidrug efflux transporter AcrB transmembrane domain"/>
    <property type="match status" value="2"/>
</dbReference>
<dbReference type="Proteomes" id="UP000005838">
    <property type="component" value="Unassembled WGS sequence"/>
</dbReference>
<dbReference type="Gene3D" id="3.30.2090.10">
    <property type="entry name" value="Multidrug efflux transporter AcrB TolC docking domain, DN and DC subdomains"/>
    <property type="match status" value="2"/>
</dbReference>
<organism evidence="9 10">
    <name type="scientific">Helicobacter pylori Hp P-15</name>
    <dbReference type="NCBI Taxonomy" id="992080"/>
    <lineage>
        <taxon>Bacteria</taxon>
        <taxon>Pseudomonadati</taxon>
        <taxon>Campylobacterota</taxon>
        <taxon>Epsilonproteobacteria</taxon>
        <taxon>Campylobacterales</taxon>
        <taxon>Helicobacteraceae</taxon>
        <taxon>Helicobacter</taxon>
    </lineage>
</organism>
<dbReference type="RefSeq" id="WP_000881241.1">
    <property type="nucleotide sequence ID" value="NZ_AKPP01000003.1"/>
</dbReference>
<dbReference type="InterPro" id="IPR001036">
    <property type="entry name" value="Acrflvin-R"/>
</dbReference>
<dbReference type="Gene3D" id="3.30.70.1430">
    <property type="entry name" value="Multidrug efflux transporter AcrB pore domain"/>
    <property type="match status" value="2"/>
</dbReference>
<dbReference type="GO" id="GO:0008324">
    <property type="term" value="F:monoatomic cation transmembrane transporter activity"/>
    <property type="evidence" value="ECO:0007669"/>
    <property type="project" value="InterPro"/>
</dbReference>
<feature type="transmembrane region" description="Helical" evidence="8">
    <location>
        <begin position="883"/>
        <end position="903"/>
    </location>
</feature>
<dbReference type="GO" id="GO:0042910">
    <property type="term" value="F:xenobiotic transmembrane transporter activity"/>
    <property type="evidence" value="ECO:0007669"/>
    <property type="project" value="TreeGrafter"/>
</dbReference>
<comment type="caution">
    <text evidence="9">The sequence shown here is derived from an EMBL/GenBank/DDBJ whole genome shotgun (WGS) entry which is preliminary data.</text>
</comment>
<dbReference type="EMBL" id="AKPP01000003">
    <property type="protein sequence ID" value="EJC07985.1"/>
    <property type="molecule type" value="Genomic_DNA"/>
</dbReference>
<keyword evidence="4" id="KW-1003">Cell membrane</keyword>
<dbReference type="InterPro" id="IPR027463">
    <property type="entry name" value="AcrB_DN_DC_subdom"/>
</dbReference>
<comment type="subcellular location">
    <subcellularLocation>
        <location evidence="1">Cell membrane</location>
        <topology evidence="1">Multi-pass membrane protein</topology>
    </subcellularLocation>
</comment>
<dbReference type="InterPro" id="IPR004763">
    <property type="entry name" value="CusA-like"/>
</dbReference>
<evidence type="ECO:0000313" key="9">
    <source>
        <dbReference type="EMBL" id="EJC07985.1"/>
    </source>
</evidence>
<dbReference type="GO" id="GO:0005886">
    <property type="term" value="C:plasma membrane"/>
    <property type="evidence" value="ECO:0007669"/>
    <property type="project" value="UniProtKB-SubCell"/>
</dbReference>
<feature type="transmembrane region" description="Helical" evidence="8">
    <location>
        <begin position="857"/>
        <end position="876"/>
    </location>
</feature>
<dbReference type="AlphaFoldDB" id="I9WWH8"/>
<evidence type="ECO:0000256" key="6">
    <source>
        <dbReference type="ARBA" id="ARBA00022989"/>
    </source>
</evidence>
<keyword evidence="5 8" id="KW-0812">Transmembrane</keyword>